<evidence type="ECO:0000313" key="5">
    <source>
        <dbReference type="EMBL" id="CAG8785403.1"/>
    </source>
</evidence>
<sequence length="255" mass="29957">MDLRCQQQITFLLLVLETFTANKKHQKTPQKIIDTYYLLNYTHMITNTTILIAFLLPNIRAQHQQRPKTGGFWVDVFPNLTDNDTFSCEALNAIPAWKQIAITLEQTLDISQGSVCHFTDRFLKVLLDLERERITWPRETKLATITQGFEYGILGLEFLSSMRIIIEQAFGYLKKRWRILNGVYCIDLERIVRIIYACCILHNICIDNNDILDEDDDINSKNNEDYEEIMINEEREHMADIQKREYLANILADLY</sequence>
<evidence type="ECO:0000256" key="3">
    <source>
        <dbReference type="SAM" id="Phobius"/>
    </source>
</evidence>
<feature type="transmembrane region" description="Helical" evidence="3">
    <location>
        <begin position="36"/>
        <end position="56"/>
    </location>
</feature>
<comment type="caution">
    <text evidence="5">The sequence shown here is derived from an EMBL/GenBank/DDBJ whole genome shotgun (WGS) entry which is preliminary data.</text>
</comment>
<accession>A0A9N9JLU1</accession>
<dbReference type="GO" id="GO:0046872">
    <property type="term" value="F:metal ion binding"/>
    <property type="evidence" value="ECO:0007669"/>
    <property type="project" value="UniProtKB-KW"/>
</dbReference>
<dbReference type="InterPro" id="IPR027806">
    <property type="entry name" value="HARBI1_dom"/>
</dbReference>
<evidence type="ECO:0000256" key="2">
    <source>
        <dbReference type="ARBA" id="ARBA00022723"/>
    </source>
</evidence>
<gene>
    <name evidence="5" type="ORF">CPELLU_LOCUS16652</name>
</gene>
<evidence type="ECO:0000313" key="6">
    <source>
        <dbReference type="Proteomes" id="UP000789759"/>
    </source>
</evidence>
<dbReference type="OrthoDB" id="2445244at2759"/>
<keyword evidence="6" id="KW-1185">Reference proteome</keyword>
<dbReference type="Proteomes" id="UP000789759">
    <property type="component" value="Unassembled WGS sequence"/>
</dbReference>
<dbReference type="Pfam" id="PF13359">
    <property type="entry name" value="DDE_Tnp_4"/>
    <property type="match status" value="1"/>
</dbReference>
<comment type="cofactor">
    <cofactor evidence="1">
        <name>a divalent metal cation</name>
        <dbReference type="ChEBI" id="CHEBI:60240"/>
    </cofactor>
</comment>
<evidence type="ECO:0000256" key="1">
    <source>
        <dbReference type="ARBA" id="ARBA00001968"/>
    </source>
</evidence>
<name>A0A9N9JLU1_9GLOM</name>
<dbReference type="AlphaFoldDB" id="A0A9N9JLU1"/>
<evidence type="ECO:0000259" key="4">
    <source>
        <dbReference type="Pfam" id="PF13359"/>
    </source>
</evidence>
<keyword evidence="3" id="KW-0812">Transmembrane</keyword>
<keyword evidence="3" id="KW-1133">Transmembrane helix</keyword>
<keyword evidence="3" id="KW-0472">Membrane</keyword>
<keyword evidence="2" id="KW-0479">Metal-binding</keyword>
<protein>
    <submittedName>
        <fullName evidence="5">16061_t:CDS:1</fullName>
    </submittedName>
</protein>
<dbReference type="EMBL" id="CAJVQA010025272">
    <property type="protein sequence ID" value="CAG8785403.1"/>
    <property type="molecule type" value="Genomic_DNA"/>
</dbReference>
<organism evidence="5 6">
    <name type="scientific">Cetraspora pellucida</name>
    <dbReference type="NCBI Taxonomy" id="1433469"/>
    <lineage>
        <taxon>Eukaryota</taxon>
        <taxon>Fungi</taxon>
        <taxon>Fungi incertae sedis</taxon>
        <taxon>Mucoromycota</taxon>
        <taxon>Glomeromycotina</taxon>
        <taxon>Glomeromycetes</taxon>
        <taxon>Diversisporales</taxon>
        <taxon>Gigasporaceae</taxon>
        <taxon>Cetraspora</taxon>
    </lineage>
</organism>
<feature type="domain" description="DDE Tnp4" evidence="4">
    <location>
        <begin position="159"/>
        <end position="203"/>
    </location>
</feature>
<reference evidence="5" key="1">
    <citation type="submission" date="2021-06" db="EMBL/GenBank/DDBJ databases">
        <authorList>
            <person name="Kallberg Y."/>
            <person name="Tangrot J."/>
            <person name="Rosling A."/>
        </authorList>
    </citation>
    <scope>NUCLEOTIDE SEQUENCE</scope>
    <source>
        <strain evidence="5">FL966</strain>
    </source>
</reference>
<proteinExistence type="predicted"/>